<accession>A0A270NN73</accession>
<evidence type="ECO:0008006" key="4">
    <source>
        <dbReference type="Google" id="ProtNLM"/>
    </source>
</evidence>
<sequence>MLSVLIATALAAASPQASSTPPASAAYADCLLAHLQPGLSDHAIPLLQQACVAKHPESYVAYSELERRISAQRRADFDAAQAEAVRSANAAATAAQEAADAAAAKAKGMRTK</sequence>
<protein>
    <recommendedName>
        <fullName evidence="4">DUF1090 domain-containing protein</fullName>
    </recommendedName>
</protein>
<dbReference type="AlphaFoldDB" id="A0A270NN73"/>
<gene>
    <name evidence="2" type="ORF">CEK00_03425</name>
</gene>
<evidence type="ECO:0000313" key="2">
    <source>
        <dbReference type="EMBL" id="PAM73596.1"/>
    </source>
</evidence>
<proteinExistence type="predicted"/>
<dbReference type="GeneID" id="90525333"/>
<comment type="caution">
    <text evidence="2">The sequence shown here is derived from an EMBL/GenBank/DDBJ whole genome shotgun (WGS) entry which is preliminary data.</text>
</comment>
<organism evidence="2 3">
    <name type="scientific">Stenotrophomonas maltophilia</name>
    <name type="common">Pseudomonas maltophilia</name>
    <name type="synonym">Xanthomonas maltophilia</name>
    <dbReference type="NCBI Taxonomy" id="40324"/>
    <lineage>
        <taxon>Bacteria</taxon>
        <taxon>Pseudomonadati</taxon>
        <taxon>Pseudomonadota</taxon>
        <taxon>Gammaproteobacteria</taxon>
        <taxon>Lysobacterales</taxon>
        <taxon>Lysobacteraceae</taxon>
        <taxon>Stenotrophomonas</taxon>
        <taxon>Stenotrophomonas maltophilia group</taxon>
    </lineage>
</organism>
<name>A0A270NN73_STEMA</name>
<dbReference type="Proteomes" id="UP000216433">
    <property type="component" value="Unassembled WGS sequence"/>
</dbReference>
<reference evidence="2 3" key="1">
    <citation type="submission" date="2017-06" db="EMBL/GenBank/DDBJ databases">
        <title>Genome sequencing and assembly of Stenotrophomonas maltophilia DF07.</title>
        <authorList>
            <person name="Iyer R."/>
        </authorList>
    </citation>
    <scope>NUCLEOTIDE SEQUENCE [LARGE SCALE GENOMIC DNA]</scope>
    <source>
        <strain evidence="2 3">DF07</strain>
    </source>
</reference>
<keyword evidence="1" id="KW-0732">Signal</keyword>
<dbReference type="RefSeq" id="WP_005418498.1">
    <property type="nucleotide sequence ID" value="NZ_JACLBE010000004.1"/>
</dbReference>
<feature type="chain" id="PRO_5013283958" description="DUF1090 domain-containing protein" evidence="1">
    <location>
        <begin position="20"/>
        <end position="112"/>
    </location>
</feature>
<evidence type="ECO:0000313" key="3">
    <source>
        <dbReference type="Proteomes" id="UP000216433"/>
    </source>
</evidence>
<evidence type="ECO:0000256" key="1">
    <source>
        <dbReference type="SAM" id="SignalP"/>
    </source>
</evidence>
<feature type="signal peptide" evidence="1">
    <location>
        <begin position="1"/>
        <end position="19"/>
    </location>
</feature>
<dbReference type="EMBL" id="NJGC01000003">
    <property type="protein sequence ID" value="PAM73596.1"/>
    <property type="molecule type" value="Genomic_DNA"/>
</dbReference>